<keyword evidence="8 10" id="KW-0472">Membrane</keyword>
<proteinExistence type="inferred from homology"/>
<dbReference type="InterPro" id="IPR002550">
    <property type="entry name" value="CNNM"/>
</dbReference>
<evidence type="ECO:0000256" key="8">
    <source>
        <dbReference type="ARBA" id="ARBA00023136"/>
    </source>
</evidence>
<dbReference type="Gene3D" id="3.10.580.10">
    <property type="entry name" value="CBS-domain"/>
    <property type="match status" value="1"/>
</dbReference>
<dbReference type="PROSITE" id="PS51846">
    <property type="entry name" value="CNNM"/>
    <property type="match status" value="1"/>
</dbReference>
<evidence type="ECO:0000256" key="4">
    <source>
        <dbReference type="ARBA" id="ARBA00022692"/>
    </source>
</evidence>
<keyword evidence="4 10" id="KW-0812">Transmembrane</keyword>
<dbReference type="InterPro" id="IPR044751">
    <property type="entry name" value="Ion_transp-like_CBS"/>
</dbReference>
<dbReference type="SUPFAM" id="SSF56176">
    <property type="entry name" value="FAD-binding/transporter-associated domain-like"/>
    <property type="match status" value="1"/>
</dbReference>
<dbReference type="Pfam" id="PF00571">
    <property type="entry name" value="CBS"/>
    <property type="match status" value="2"/>
</dbReference>
<dbReference type="PROSITE" id="PS51371">
    <property type="entry name" value="CBS"/>
    <property type="match status" value="2"/>
</dbReference>
<dbReference type="SUPFAM" id="SSF54631">
    <property type="entry name" value="CBS-domain pair"/>
    <property type="match status" value="1"/>
</dbReference>
<dbReference type="Gene3D" id="3.30.465.10">
    <property type="match status" value="1"/>
</dbReference>
<evidence type="ECO:0000313" key="14">
    <source>
        <dbReference type="Proteomes" id="UP001058860"/>
    </source>
</evidence>
<dbReference type="EMBL" id="CP088295">
    <property type="protein sequence ID" value="UUY03309.1"/>
    <property type="molecule type" value="Genomic_DNA"/>
</dbReference>
<feature type="domain" description="CBS" evidence="11">
    <location>
        <begin position="285"/>
        <end position="342"/>
    </location>
</feature>
<evidence type="ECO:0000259" key="12">
    <source>
        <dbReference type="PROSITE" id="PS51846"/>
    </source>
</evidence>
<comment type="similarity">
    <text evidence="2">Belongs to the UPF0053 family.</text>
</comment>
<evidence type="ECO:0000256" key="10">
    <source>
        <dbReference type="PROSITE-ProRule" id="PRU01193"/>
    </source>
</evidence>
<dbReference type="InterPro" id="IPR005170">
    <property type="entry name" value="Transptr-assoc_dom"/>
</dbReference>
<evidence type="ECO:0000256" key="1">
    <source>
        <dbReference type="ARBA" id="ARBA00004651"/>
    </source>
</evidence>
<dbReference type="Pfam" id="PF03471">
    <property type="entry name" value="CorC_HlyC"/>
    <property type="match status" value="1"/>
</dbReference>
<dbReference type="InterPro" id="IPR046342">
    <property type="entry name" value="CBS_dom_sf"/>
</dbReference>
<keyword evidence="14" id="KW-1185">Reference proteome</keyword>
<comment type="subcellular location">
    <subcellularLocation>
        <location evidence="1">Cell membrane</location>
        <topology evidence="1">Multi-pass membrane protein</topology>
    </subcellularLocation>
</comment>
<feature type="domain" description="CNNM transmembrane" evidence="12">
    <location>
        <begin position="1"/>
        <end position="200"/>
    </location>
</feature>
<evidence type="ECO:0000256" key="6">
    <source>
        <dbReference type="ARBA" id="ARBA00022989"/>
    </source>
</evidence>
<evidence type="ECO:0000259" key="11">
    <source>
        <dbReference type="PROSITE" id="PS51371"/>
    </source>
</evidence>
<name>A0ABY5PF56_9ACTN</name>
<dbReference type="InterPro" id="IPR051676">
    <property type="entry name" value="UPF0053_domain"/>
</dbReference>
<keyword evidence="7 9" id="KW-0129">CBS domain</keyword>
<dbReference type="Proteomes" id="UP001058860">
    <property type="component" value="Chromosome"/>
</dbReference>
<dbReference type="InterPro" id="IPR036318">
    <property type="entry name" value="FAD-bd_PCMH-like_sf"/>
</dbReference>
<organism evidence="13 14">
    <name type="scientific">Svornostia abyssi</name>
    <dbReference type="NCBI Taxonomy" id="2898438"/>
    <lineage>
        <taxon>Bacteria</taxon>
        <taxon>Bacillati</taxon>
        <taxon>Actinomycetota</taxon>
        <taxon>Thermoleophilia</taxon>
        <taxon>Solirubrobacterales</taxon>
        <taxon>Baekduiaceae</taxon>
        <taxon>Svornostia</taxon>
    </lineage>
</organism>
<dbReference type="SMART" id="SM00116">
    <property type="entry name" value="CBS"/>
    <property type="match status" value="2"/>
</dbReference>
<dbReference type="Pfam" id="PF01595">
    <property type="entry name" value="CNNM"/>
    <property type="match status" value="1"/>
</dbReference>
<evidence type="ECO:0000256" key="7">
    <source>
        <dbReference type="ARBA" id="ARBA00023122"/>
    </source>
</evidence>
<evidence type="ECO:0000313" key="13">
    <source>
        <dbReference type="EMBL" id="UUY03309.1"/>
    </source>
</evidence>
<evidence type="ECO:0000256" key="2">
    <source>
        <dbReference type="ARBA" id="ARBA00006337"/>
    </source>
</evidence>
<sequence length="446" mass="47744">MTAFLLVAVFLLVLANGFFVAAEFALVRCRKQRVVALVAEQKRGAKRLQHELEHMNEYLSACQFGITLASLGIGFLGEPAIASILEPWLGEVVSHGASVIIAISIAYILVTALHITVGEQVPKIYAIINAEAVGVRISRPLHGFTVAMRPFISALNAASNAMLRGVGIRTEAGFEEGSSPQELRALIASARAGGQLDPGEAGMLSGVFHLHEQEARQVMTPIPAVVTVDISENVEDALRRCVSSGHTRLVVIEDEDKDRVRGIVHANSLASLLMTDGPAAPIDKVVRDAMIVPETKALDDLLADLQRQRTSIAIVADEYGRVAGIVTVEDIVEEVVGEIEDETDPAGGEIRRLANGDWFVRGHVAVTDLVDHGLHLPVDTDAYNSVGGFVFAELGRLPRRGDTVLANGYSIRVESVRENRIEAVRIRERGPSAGTGAAAMPAGPGF</sequence>
<feature type="domain" description="CBS" evidence="11">
    <location>
        <begin position="219"/>
        <end position="282"/>
    </location>
</feature>
<dbReference type="InterPro" id="IPR016169">
    <property type="entry name" value="FAD-bd_PCMH_sub2"/>
</dbReference>
<dbReference type="PANTHER" id="PTHR43099">
    <property type="entry name" value="UPF0053 PROTEIN YRKA"/>
    <property type="match status" value="1"/>
</dbReference>
<evidence type="ECO:0000256" key="9">
    <source>
        <dbReference type="PROSITE-ProRule" id="PRU00703"/>
    </source>
</evidence>
<gene>
    <name evidence="13" type="ORF">LRS13_21980</name>
</gene>
<dbReference type="RefSeq" id="WP_353863819.1">
    <property type="nucleotide sequence ID" value="NZ_CP088295.1"/>
</dbReference>
<dbReference type="CDD" id="cd04590">
    <property type="entry name" value="CBS_pair_CorC_HlyC_assoc"/>
    <property type="match status" value="1"/>
</dbReference>
<reference evidence="14" key="1">
    <citation type="submission" date="2021-11" db="EMBL/GenBank/DDBJ databases">
        <title>Cultivation dependent microbiological survey of springs from the worlds oldest radium mine currently devoted to the extraction of radon-saturated water.</title>
        <authorList>
            <person name="Kapinusova G."/>
            <person name="Smrhova T."/>
            <person name="Strejcek M."/>
            <person name="Suman J."/>
            <person name="Jani K."/>
            <person name="Pajer P."/>
            <person name="Uhlik O."/>
        </authorList>
    </citation>
    <scope>NUCLEOTIDE SEQUENCE [LARGE SCALE GENOMIC DNA]</scope>
    <source>
        <strain evidence="14">J379</strain>
    </source>
</reference>
<accession>A0ABY5PF56</accession>
<dbReference type="PANTHER" id="PTHR43099:SF5">
    <property type="entry name" value="HLYC_CORC FAMILY TRANSPORTER"/>
    <property type="match status" value="1"/>
</dbReference>
<dbReference type="InterPro" id="IPR000644">
    <property type="entry name" value="CBS_dom"/>
</dbReference>
<keyword evidence="6 10" id="KW-1133">Transmembrane helix</keyword>
<dbReference type="SMART" id="SM01091">
    <property type="entry name" value="CorC_HlyC"/>
    <property type="match status" value="1"/>
</dbReference>
<protein>
    <submittedName>
        <fullName evidence="13">Hemolysin family protein</fullName>
    </submittedName>
</protein>
<evidence type="ECO:0000256" key="3">
    <source>
        <dbReference type="ARBA" id="ARBA00022475"/>
    </source>
</evidence>
<keyword evidence="3" id="KW-1003">Cell membrane</keyword>
<keyword evidence="5" id="KW-0677">Repeat</keyword>
<evidence type="ECO:0000256" key="5">
    <source>
        <dbReference type="ARBA" id="ARBA00022737"/>
    </source>
</evidence>